<accession>A0A1J1DX35</accession>
<evidence type="ECO:0008006" key="3">
    <source>
        <dbReference type="Google" id="ProtNLM"/>
    </source>
</evidence>
<evidence type="ECO:0000313" key="1">
    <source>
        <dbReference type="EMBL" id="BAV91654.1"/>
    </source>
</evidence>
<evidence type="ECO:0000313" key="2">
    <source>
        <dbReference type="Proteomes" id="UP000242645"/>
    </source>
</evidence>
<dbReference type="RefSeq" id="WP_096399200.1">
    <property type="nucleotide sequence ID" value="NZ_AP017368.1"/>
</dbReference>
<dbReference type="PANTHER" id="PTHR10151">
    <property type="entry name" value="ECTONUCLEOTIDE PYROPHOSPHATASE/PHOSPHODIESTERASE"/>
    <property type="match status" value="1"/>
</dbReference>
<dbReference type="InterPro" id="IPR002591">
    <property type="entry name" value="Phosphodiest/P_Trfase"/>
</dbReference>
<sequence>MNRHLMIILLDGLRAATARRCFSYVRSLERAGAAGYVELTAELPPFSRPIYATLLSGHAPVLTGIVHNDDARLCPTPTIFHLAQKNGLVTAAAAYCWISELCNAAPFVAGQHRLTNDVTLPIAHGLFYSSDAYPDDELFHDAEWLRLQYQPHILLVHSMGIDHAGHMHGADSPAYRDAARNADALLARFLPHWLDAGYAALITSDHGMDNDRRHCDVTEQARRVPLWLVGQDWEERALPKTQTQIAGMVQQMFGIDSLLSGGEVRCTV</sequence>
<protein>
    <recommendedName>
        <fullName evidence="3">Type I phosphodiesterase/nucleotide pyrophosphatase</fullName>
    </recommendedName>
</protein>
<dbReference type="KEGG" id="dtr:RSDT_0142"/>
<keyword evidence="2" id="KW-1185">Reference proteome</keyword>
<name>A0A1J1DX35_9BACT</name>
<dbReference type="AlphaFoldDB" id="A0A1J1DX35"/>
<dbReference type="Proteomes" id="UP000242645">
    <property type="component" value="Chromosome"/>
</dbReference>
<dbReference type="Pfam" id="PF01663">
    <property type="entry name" value="Phosphodiest"/>
    <property type="match status" value="1"/>
</dbReference>
<reference evidence="1 2" key="1">
    <citation type="journal article" date="2017" name="ISME J.">
        <title>Genome of 'Ca. Desulfovibrio trichonymphae', an H2-oxidizing bacterium in a tripartite symbiotic system within a protist cell in the termite gut.</title>
        <authorList>
            <person name="Kuwahara H."/>
            <person name="Yuki M."/>
            <person name="Izawa K."/>
            <person name="Ohkuma M."/>
            <person name="Hongoh Y."/>
        </authorList>
    </citation>
    <scope>NUCLEOTIDE SEQUENCE [LARGE SCALE GENOMIC DNA]</scope>
    <source>
        <strain evidence="1 2">Rs-N31</strain>
    </source>
</reference>
<dbReference type="PANTHER" id="PTHR10151:SF120">
    <property type="entry name" value="BIS(5'-ADENOSYL)-TRIPHOSPHATASE"/>
    <property type="match status" value="1"/>
</dbReference>
<dbReference type="EMBL" id="AP017368">
    <property type="protein sequence ID" value="BAV91654.1"/>
    <property type="molecule type" value="Genomic_DNA"/>
</dbReference>
<proteinExistence type="predicted"/>
<dbReference type="GO" id="GO:0016787">
    <property type="term" value="F:hydrolase activity"/>
    <property type="evidence" value="ECO:0007669"/>
    <property type="project" value="UniProtKB-ARBA"/>
</dbReference>
<gene>
    <name evidence="1" type="ORF">RSDT_0142</name>
</gene>
<dbReference type="Gene3D" id="3.40.720.10">
    <property type="entry name" value="Alkaline Phosphatase, subunit A"/>
    <property type="match status" value="1"/>
</dbReference>
<dbReference type="OrthoDB" id="8580666at2"/>
<dbReference type="InterPro" id="IPR017850">
    <property type="entry name" value="Alkaline_phosphatase_core_sf"/>
</dbReference>
<dbReference type="SUPFAM" id="SSF53649">
    <property type="entry name" value="Alkaline phosphatase-like"/>
    <property type="match status" value="1"/>
</dbReference>
<organism evidence="1 2">
    <name type="scientific">Candidatus Desulfovibrio trichonymphae</name>
    <dbReference type="NCBI Taxonomy" id="1725232"/>
    <lineage>
        <taxon>Bacteria</taxon>
        <taxon>Pseudomonadati</taxon>
        <taxon>Thermodesulfobacteriota</taxon>
        <taxon>Desulfovibrionia</taxon>
        <taxon>Desulfovibrionales</taxon>
        <taxon>Desulfovibrionaceae</taxon>
        <taxon>Desulfovibrio</taxon>
    </lineage>
</organism>